<name>A0A8S4RDK9_9NEOP</name>
<dbReference type="OrthoDB" id="7723891at2759"/>
<feature type="domain" description="Peptidase S1" evidence="8">
    <location>
        <begin position="157"/>
        <end position="426"/>
    </location>
</feature>
<dbReference type="PANTHER" id="PTHR24260:SF136">
    <property type="entry name" value="GH08193P-RELATED"/>
    <property type="match status" value="1"/>
</dbReference>
<comment type="function">
    <text evidence="5">Fibrinolytic activity; shows preferential cleavage of Arg-Gly bonds in all three fibrinogen chains. Contact with the caterpillars causes severe bleeding, due the anticoagulant effect of the protein.</text>
</comment>
<dbReference type="PANTHER" id="PTHR24260">
    <property type="match status" value="1"/>
</dbReference>
<feature type="chain" id="PRO_5035752599" evidence="7">
    <location>
        <begin position="18"/>
        <end position="435"/>
    </location>
</feature>
<evidence type="ECO:0000313" key="10">
    <source>
        <dbReference type="Proteomes" id="UP000838756"/>
    </source>
</evidence>
<evidence type="ECO:0000256" key="3">
    <source>
        <dbReference type="ARBA" id="ARBA00023157"/>
    </source>
</evidence>
<evidence type="ECO:0000256" key="7">
    <source>
        <dbReference type="SAM" id="SignalP"/>
    </source>
</evidence>
<evidence type="ECO:0000256" key="2">
    <source>
        <dbReference type="ARBA" id="ARBA00022656"/>
    </source>
</evidence>
<dbReference type="PROSITE" id="PS50240">
    <property type="entry name" value="TRYPSIN_DOM"/>
    <property type="match status" value="1"/>
</dbReference>
<feature type="signal peptide" evidence="7">
    <location>
        <begin position="1"/>
        <end position="17"/>
    </location>
</feature>
<dbReference type="FunFam" id="2.40.10.10:FF:000068">
    <property type="entry name" value="transmembrane protease serine 2"/>
    <property type="match status" value="1"/>
</dbReference>
<evidence type="ECO:0000256" key="6">
    <source>
        <dbReference type="ARBA" id="ARBA00084094"/>
    </source>
</evidence>
<keyword evidence="7" id="KW-0732">Signal</keyword>
<dbReference type="InterPro" id="IPR018114">
    <property type="entry name" value="TRYPSIN_HIS"/>
</dbReference>
<protein>
    <submittedName>
        <fullName evidence="9">Jg18651 protein</fullName>
    </submittedName>
</protein>
<dbReference type="GO" id="GO:0090729">
    <property type="term" value="F:toxin activity"/>
    <property type="evidence" value="ECO:0007669"/>
    <property type="project" value="UniProtKB-KW"/>
</dbReference>
<dbReference type="InterPro" id="IPR001254">
    <property type="entry name" value="Trypsin_dom"/>
</dbReference>
<organism evidence="9 10">
    <name type="scientific">Pararge aegeria aegeria</name>
    <dbReference type="NCBI Taxonomy" id="348720"/>
    <lineage>
        <taxon>Eukaryota</taxon>
        <taxon>Metazoa</taxon>
        <taxon>Ecdysozoa</taxon>
        <taxon>Arthropoda</taxon>
        <taxon>Hexapoda</taxon>
        <taxon>Insecta</taxon>
        <taxon>Pterygota</taxon>
        <taxon>Neoptera</taxon>
        <taxon>Endopterygota</taxon>
        <taxon>Lepidoptera</taxon>
        <taxon>Glossata</taxon>
        <taxon>Ditrysia</taxon>
        <taxon>Papilionoidea</taxon>
        <taxon>Nymphalidae</taxon>
        <taxon>Satyrinae</taxon>
        <taxon>Satyrini</taxon>
        <taxon>Parargina</taxon>
        <taxon>Pararge</taxon>
    </lineage>
</organism>
<keyword evidence="4" id="KW-1199">Hemostasis impairing toxin</keyword>
<dbReference type="InterPro" id="IPR043504">
    <property type="entry name" value="Peptidase_S1_PA_chymotrypsin"/>
</dbReference>
<dbReference type="GO" id="GO:0004252">
    <property type="term" value="F:serine-type endopeptidase activity"/>
    <property type="evidence" value="ECO:0007669"/>
    <property type="project" value="InterPro"/>
</dbReference>
<dbReference type="Proteomes" id="UP000838756">
    <property type="component" value="Unassembled WGS sequence"/>
</dbReference>
<keyword evidence="6" id="KW-1205">Fibrinolytic toxin</keyword>
<dbReference type="SUPFAM" id="SSF50494">
    <property type="entry name" value="Trypsin-like serine proteases"/>
    <property type="match status" value="1"/>
</dbReference>
<dbReference type="AlphaFoldDB" id="A0A8S4RDK9"/>
<evidence type="ECO:0000256" key="4">
    <source>
        <dbReference type="ARBA" id="ARBA00023240"/>
    </source>
</evidence>
<evidence type="ECO:0000313" key="9">
    <source>
        <dbReference type="EMBL" id="CAH2233867.1"/>
    </source>
</evidence>
<dbReference type="CDD" id="cd00190">
    <property type="entry name" value="Tryp_SPc"/>
    <property type="match status" value="1"/>
</dbReference>
<reference evidence="9" key="1">
    <citation type="submission" date="2022-03" db="EMBL/GenBank/DDBJ databases">
        <authorList>
            <person name="Lindestad O."/>
        </authorList>
    </citation>
    <scope>NUCLEOTIDE SEQUENCE</scope>
</reference>
<dbReference type="Gene3D" id="2.40.10.10">
    <property type="entry name" value="Trypsin-like serine proteases"/>
    <property type="match status" value="1"/>
</dbReference>
<dbReference type="Pfam" id="PF00089">
    <property type="entry name" value="Trypsin"/>
    <property type="match status" value="1"/>
</dbReference>
<accession>A0A8S4RDK9</accession>
<dbReference type="EMBL" id="CAKXAJ010025012">
    <property type="protein sequence ID" value="CAH2233867.1"/>
    <property type="molecule type" value="Genomic_DNA"/>
</dbReference>
<dbReference type="SMART" id="SM00020">
    <property type="entry name" value="Tryp_SPc"/>
    <property type="match status" value="1"/>
</dbReference>
<dbReference type="InterPro" id="IPR009003">
    <property type="entry name" value="Peptidase_S1_PA"/>
</dbReference>
<keyword evidence="2" id="KW-0800">Toxin</keyword>
<proteinExistence type="predicted"/>
<keyword evidence="3" id="KW-1015">Disulfide bond</keyword>
<gene>
    <name evidence="9" type="primary">jg18651</name>
    <name evidence="9" type="ORF">PAEG_LOCUS11789</name>
</gene>
<dbReference type="GO" id="GO:0005576">
    <property type="term" value="C:extracellular region"/>
    <property type="evidence" value="ECO:0007669"/>
    <property type="project" value="UniProtKB-SubCell"/>
</dbReference>
<dbReference type="InterPro" id="IPR051333">
    <property type="entry name" value="CLIP_Serine_Protease"/>
</dbReference>
<evidence type="ECO:0000256" key="1">
    <source>
        <dbReference type="ARBA" id="ARBA00004239"/>
    </source>
</evidence>
<sequence>MAMLYLVLSLCVLQVHSMALKGPVLTRYQPCGLGVIYFDKITDMLWRAEVNLQLYENINEVVIEIIFENQMTLYGVSHNSTIFINNQSHNFTFIPKGNIPDQYHIYTSIKENTTTSVPTVESFSLNRIVLCNAFLKAADTVKSLDATQPGDREYQHVCGRRSLDHTEVNYVRTEYAQAGDWPWHVAILIKKPFTNLAYYQCGGNVISTTAILTAGHCMFLSGSLIDTSRIIIKAGLTDLRAVDKADQQTLTAERVILHPDYNADQATSDLAIVIVNKLLYTEYVQPICVWGPVYDKTALFGNQAVITGFGTTEQNMPSHTLRATNTIVQNDTTCNNYAPELYPKLLNEFTFCVGFGPNAGINPRNGDSGGGLFIPTKQPDHKVSWFLRGILSKCGLLAGQIFCDPEYYVVYTDVGPHYGWIYHNAGLIFSSNVVS</sequence>
<evidence type="ECO:0000259" key="8">
    <source>
        <dbReference type="PROSITE" id="PS50240"/>
    </source>
</evidence>
<comment type="caution">
    <text evidence="9">The sequence shown here is derived from an EMBL/GenBank/DDBJ whole genome shotgun (WGS) entry which is preliminary data.</text>
</comment>
<keyword evidence="10" id="KW-1185">Reference proteome</keyword>
<comment type="subcellular location">
    <subcellularLocation>
        <location evidence="1">Secreted</location>
        <location evidence="1">Extracellular space</location>
    </subcellularLocation>
</comment>
<evidence type="ECO:0000256" key="5">
    <source>
        <dbReference type="ARBA" id="ARBA00055534"/>
    </source>
</evidence>
<dbReference type="GO" id="GO:0006508">
    <property type="term" value="P:proteolysis"/>
    <property type="evidence" value="ECO:0007669"/>
    <property type="project" value="InterPro"/>
</dbReference>
<dbReference type="PROSITE" id="PS00134">
    <property type="entry name" value="TRYPSIN_HIS"/>
    <property type="match status" value="1"/>
</dbReference>